<reference evidence="3 4" key="1">
    <citation type="submission" date="2024-08" db="EMBL/GenBank/DDBJ databases">
        <title>Two novel Cytobacillus novel species.</title>
        <authorList>
            <person name="Liu G."/>
        </authorList>
    </citation>
    <scope>NUCLEOTIDE SEQUENCE [LARGE SCALE GENOMIC DNA]</scope>
    <source>
        <strain evidence="3 4">FJAT-54145</strain>
    </source>
</reference>
<feature type="transmembrane region" description="Helical" evidence="2">
    <location>
        <begin position="130"/>
        <end position="149"/>
    </location>
</feature>
<dbReference type="InterPro" id="IPR037185">
    <property type="entry name" value="EmrE-like"/>
</dbReference>
<dbReference type="Proteomes" id="UP001601059">
    <property type="component" value="Unassembled WGS sequence"/>
</dbReference>
<accession>A0ABW6K8P6</accession>
<dbReference type="EMBL" id="JBIACK010000001">
    <property type="protein sequence ID" value="MFE8699982.1"/>
    <property type="molecule type" value="Genomic_DNA"/>
</dbReference>
<keyword evidence="2" id="KW-1133">Transmembrane helix</keyword>
<organism evidence="3 4">
    <name type="scientific">Cytobacillus spartinae</name>
    <dbReference type="NCBI Taxonomy" id="3299023"/>
    <lineage>
        <taxon>Bacteria</taxon>
        <taxon>Bacillati</taxon>
        <taxon>Bacillota</taxon>
        <taxon>Bacilli</taxon>
        <taxon>Bacillales</taxon>
        <taxon>Bacillaceae</taxon>
        <taxon>Cytobacillus</taxon>
    </lineage>
</organism>
<evidence type="ECO:0000256" key="1">
    <source>
        <dbReference type="ARBA" id="ARBA00004127"/>
    </source>
</evidence>
<sequence length="167" mass="17522">MYFLYLLFALVGGIMISIQGVINSSGSNVIGLPAMLAFFSIAQALPALIFILIKRPSLGIKGALNKGWKWIVVSGLVGTTIVTVMTLSISEIGALNAFVLVVLGQIIASAIADHFGFLGIEKQPLNVTKVVSILIIFVGVALLVISDSIGDSASAVQVMQPLLEVIL</sequence>
<dbReference type="RefSeq" id="WP_389358644.1">
    <property type="nucleotide sequence ID" value="NZ_JBIACK010000001.1"/>
</dbReference>
<evidence type="ECO:0000256" key="2">
    <source>
        <dbReference type="SAM" id="Phobius"/>
    </source>
</evidence>
<dbReference type="Pfam" id="PF04657">
    <property type="entry name" value="DMT_YdcZ"/>
    <property type="match status" value="1"/>
</dbReference>
<evidence type="ECO:0000313" key="3">
    <source>
        <dbReference type="EMBL" id="MFE8699982.1"/>
    </source>
</evidence>
<keyword evidence="4" id="KW-1185">Reference proteome</keyword>
<comment type="subcellular location">
    <subcellularLocation>
        <location evidence="1">Endomembrane system</location>
        <topology evidence="1">Multi-pass membrane protein</topology>
    </subcellularLocation>
</comment>
<feature type="transmembrane region" description="Helical" evidence="2">
    <location>
        <begin position="68"/>
        <end position="89"/>
    </location>
</feature>
<feature type="transmembrane region" description="Helical" evidence="2">
    <location>
        <begin position="95"/>
        <end position="118"/>
    </location>
</feature>
<feature type="transmembrane region" description="Helical" evidence="2">
    <location>
        <begin position="30"/>
        <end position="53"/>
    </location>
</feature>
<comment type="caution">
    <text evidence="3">The sequence shown here is derived from an EMBL/GenBank/DDBJ whole genome shotgun (WGS) entry which is preliminary data.</text>
</comment>
<name>A0ABW6K8P6_9BACI</name>
<evidence type="ECO:0000313" key="4">
    <source>
        <dbReference type="Proteomes" id="UP001601059"/>
    </source>
</evidence>
<dbReference type="PANTHER" id="PTHR34821:SF2">
    <property type="entry name" value="INNER MEMBRANE PROTEIN YDCZ"/>
    <property type="match status" value="1"/>
</dbReference>
<protein>
    <submittedName>
        <fullName evidence="3">DMT family transporter</fullName>
    </submittedName>
</protein>
<proteinExistence type="predicted"/>
<keyword evidence="2" id="KW-0812">Transmembrane</keyword>
<keyword evidence="2" id="KW-0472">Membrane</keyword>
<dbReference type="InterPro" id="IPR006750">
    <property type="entry name" value="YdcZ"/>
</dbReference>
<gene>
    <name evidence="3" type="ORF">ACFYKX_05015</name>
</gene>
<dbReference type="SUPFAM" id="SSF103481">
    <property type="entry name" value="Multidrug resistance efflux transporter EmrE"/>
    <property type="match status" value="1"/>
</dbReference>
<dbReference type="PANTHER" id="PTHR34821">
    <property type="entry name" value="INNER MEMBRANE PROTEIN YDCZ"/>
    <property type="match status" value="1"/>
</dbReference>